<evidence type="ECO:0000313" key="3">
    <source>
        <dbReference type="Proteomes" id="UP000008963"/>
    </source>
</evidence>
<protein>
    <submittedName>
        <fullName evidence="2">Membrane protein</fullName>
    </submittedName>
</protein>
<organism evidence="2 3">
    <name type="scientific">Halobacteriovorax marinus (strain ATCC BAA-682 / DSM 15412 / SJ)</name>
    <name type="common">Bacteriovorax marinus</name>
    <dbReference type="NCBI Taxonomy" id="862908"/>
    <lineage>
        <taxon>Bacteria</taxon>
        <taxon>Pseudomonadati</taxon>
        <taxon>Bdellovibrionota</taxon>
        <taxon>Bacteriovoracia</taxon>
        <taxon>Bacteriovoracales</taxon>
        <taxon>Halobacteriovoraceae</taxon>
        <taxon>Halobacteriovorax</taxon>
    </lineage>
</organism>
<gene>
    <name evidence="2" type="ordered locus">BMS_0870</name>
</gene>
<dbReference type="RefSeq" id="WP_014243547.1">
    <property type="nucleotide sequence ID" value="NC_016620.1"/>
</dbReference>
<keyword evidence="1" id="KW-0472">Membrane</keyword>
<dbReference type="AlphaFoldDB" id="E1WX61"/>
<sequence>MSSELDHFISFSRVIIRLGCFTTILINLGVLFLAYMDLIPKNETQGFIFSTYQLYSIVPIAFSIILLIHFQNEKSSDINSQSKFDQVSSSFKGNEQVFTLLLSNYFKKLISIISSNNAIIALGFIAHYSDKISFTQLSISAAISIILTLLTFPMIDIFILKNKGIIYQKKD</sequence>
<proteinExistence type="predicted"/>
<feature type="transmembrane region" description="Helical" evidence="1">
    <location>
        <begin position="14"/>
        <end position="35"/>
    </location>
</feature>
<dbReference type="EMBL" id="FQ312005">
    <property type="protein sequence ID" value="CBW25762.1"/>
    <property type="molecule type" value="Genomic_DNA"/>
</dbReference>
<keyword evidence="1" id="KW-0812">Transmembrane</keyword>
<name>E1WX61_HALMS</name>
<evidence type="ECO:0000313" key="2">
    <source>
        <dbReference type="EMBL" id="CBW25762.1"/>
    </source>
</evidence>
<evidence type="ECO:0000256" key="1">
    <source>
        <dbReference type="SAM" id="Phobius"/>
    </source>
</evidence>
<accession>E1WX61</accession>
<dbReference type="HOGENOM" id="CLU_1560803_0_0_7"/>
<dbReference type="KEGG" id="bmx:BMS_0870"/>
<feature type="transmembrane region" description="Helical" evidence="1">
    <location>
        <begin position="47"/>
        <end position="68"/>
    </location>
</feature>
<reference evidence="3" key="1">
    <citation type="journal article" date="2013" name="ISME J.">
        <title>A small predatory core genome in the divergent marine Bacteriovorax marinus SJ and the terrestrial Bdellovibrio bacteriovorus.</title>
        <authorList>
            <person name="Crossman L.C."/>
            <person name="Chen H."/>
            <person name="Cerdeno-Tarraga A.M."/>
            <person name="Brooks K."/>
            <person name="Quail M.A."/>
            <person name="Pineiro S.A."/>
            <person name="Hobley L."/>
            <person name="Sockett R.E."/>
            <person name="Bentley S.D."/>
            <person name="Parkhill J."/>
            <person name="Williams H.N."/>
            <person name="Stine O.C."/>
        </authorList>
    </citation>
    <scope>NUCLEOTIDE SEQUENCE [LARGE SCALE GENOMIC DNA]</scope>
    <source>
        <strain evidence="3">ATCC BAA-682 / DSM 15412 / SJ</strain>
    </source>
</reference>
<dbReference type="Proteomes" id="UP000008963">
    <property type="component" value="Chromosome"/>
</dbReference>
<feature type="transmembrane region" description="Helical" evidence="1">
    <location>
        <begin position="109"/>
        <end position="128"/>
    </location>
</feature>
<keyword evidence="1" id="KW-1133">Transmembrane helix</keyword>
<feature type="transmembrane region" description="Helical" evidence="1">
    <location>
        <begin position="134"/>
        <end position="160"/>
    </location>
</feature>
<dbReference type="PATRIC" id="fig|862908.3.peg.829"/>
<keyword evidence="3" id="KW-1185">Reference proteome</keyword>